<dbReference type="Gene3D" id="2.10.109.10">
    <property type="entry name" value="Umud Fragment, subunit A"/>
    <property type="match status" value="1"/>
</dbReference>
<evidence type="ECO:0000256" key="4">
    <source>
        <dbReference type="ARBA" id="ARBA00013208"/>
    </source>
</evidence>
<feature type="domain" description="Peptidase S26" evidence="11">
    <location>
        <begin position="10"/>
        <end position="230"/>
    </location>
</feature>
<dbReference type="NCBIfam" id="TIGR02227">
    <property type="entry name" value="sigpep_I_bact"/>
    <property type="match status" value="1"/>
</dbReference>
<dbReference type="SUPFAM" id="SSF51306">
    <property type="entry name" value="LexA/Signal peptidase"/>
    <property type="match status" value="1"/>
</dbReference>
<dbReference type="GO" id="GO:0004252">
    <property type="term" value="F:serine-type endopeptidase activity"/>
    <property type="evidence" value="ECO:0007669"/>
    <property type="project" value="InterPro"/>
</dbReference>
<proteinExistence type="inferred from homology"/>
<feature type="active site" evidence="9">
    <location>
        <position position="40"/>
    </location>
</feature>
<organism evidence="12 13">
    <name type="scientific">Lyticum sinuosum</name>
    <dbReference type="NCBI Taxonomy" id="1332059"/>
    <lineage>
        <taxon>Bacteria</taxon>
        <taxon>Pseudomonadati</taxon>
        <taxon>Pseudomonadota</taxon>
        <taxon>Alphaproteobacteria</taxon>
        <taxon>Rickettsiales</taxon>
        <taxon>Lyticum</taxon>
    </lineage>
</organism>
<evidence type="ECO:0000256" key="2">
    <source>
        <dbReference type="ARBA" id="ARBA00004162"/>
    </source>
</evidence>
<dbReference type="InterPro" id="IPR019758">
    <property type="entry name" value="Pept_S26A_signal_pept_1_CS"/>
</dbReference>
<name>A0AAE4VM30_9RICK</name>
<comment type="caution">
    <text evidence="12">The sequence shown here is derived from an EMBL/GenBank/DDBJ whole genome shotgun (WGS) entry which is preliminary data.</text>
</comment>
<dbReference type="EC" id="3.4.21.89" evidence="4 10"/>
<dbReference type="PROSITE" id="PS00761">
    <property type="entry name" value="SPASE_I_3"/>
    <property type="match status" value="1"/>
</dbReference>
<reference evidence="12" key="1">
    <citation type="submission" date="2023-02" db="EMBL/GenBank/DDBJ databases">
        <title>Host association and intracellularity evolved multiple times independently in the Rickettsiales.</title>
        <authorList>
            <person name="Castelli M."/>
            <person name="Nardi T."/>
            <person name="Gammuto L."/>
            <person name="Bellinzona G."/>
            <person name="Sabaneyeva E."/>
            <person name="Potekhin A."/>
            <person name="Serra V."/>
            <person name="Petroni G."/>
            <person name="Sassera D."/>
        </authorList>
    </citation>
    <scope>NUCLEOTIDE SEQUENCE</scope>
    <source>
        <strain evidence="12">USBL-36I1</strain>
    </source>
</reference>
<dbReference type="PANTHER" id="PTHR43390:SF1">
    <property type="entry name" value="CHLOROPLAST PROCESSING PEPTIDASE"/>
    <property type="match status" value="1"/>
</dbReference>
<dbReference type="RefSeq" id="WP_322498662.1">
    <property type="nucleotide sequence ID" value="NZ_JARGYU010000002.1"/>
</dbReference>
<evidence type="ECO:0000256" key="8">
    <source>
        <dbReference type="ARBA" id="ARBA00022989"/>
    </source>
</evidence>
<dbReference type="PROSITE" id="PS00760">
    <property type="entry name" value="SPASE_I_2"/>
    <property type="match status" value="1"/>
</dbReference>
<evidence type="ECO:0000256" key="5">
    <source>
        <dbReference type="ARBA" id="ARBA00019232"/>
    </source>
</evidence>
<keyword evidence="13" id="KW-1185">Reference proteome</keyword>
<dbReference type="GO" id="GO:0005886">
    <property type="term" value="C:plasma membrane"/>
    <property type="evidence" value="ECO:0007669"/>
    <property type="project" value="UniProtKB-SubCell"/>
</dbReference>
<dbReference type="CDD" id="cd06530">
    <property type="entry name" value="S26_SPase_I"/>
    <property type="match status" value="1"/>
</dbReference>
<gene>
    <name evidence="12" type="ORF">Lyticum_00402</name>
</gene>
<protein>
    <recommendedName>
        <fullName evidence="5 10">Signal peptidase I</fullName>
        <ecNumber evidence="4 10">3.4.21.89</ecNumber>
    </recommendedName>
</protein>
<evidence type="ECO:0000256" key="6">
    <source>
        <dbReference type="ARBA" id="ARBA00022692"/>
    </source>
</evidence>
<evidence type="ECO:0000256" key="7">
    <source>
        <dbReference type="ARBA" id="ARBA00022801"/>
    </source>
</evidence>
<evidence type="ECO:0000256" key="10">
    <source>
        <dbReference type="RuleBase" id="RU362042"/>
    </source>
</evidence>
<evidence type="ECO:0000256" key="3">
    <source>
        <dbReference type="ARBA" id="ARBA00009370"/>
    </source>
</evidence>
<evidence type="ECO:0000256" key="9">
    <source>
        <dbReference type="PIRSR" id="PIRSR600223-1"/>
    </source>
</evidence>
<dbReference type="GO" id="GO:0006465">
    <property type="term" value="P:signal peptide processing"/>
    <property type="evidence" value="ECO:0007669"/>
    <property type="project" value="InterPro"/>
</dbReference>
<evidence type="ECO:0000313" key="12">
    <source>
        <dbReference type="EMBL" id="MDZ5761233.1"/>
    </source>
</evidence>
<comment type="similarity">
    <text evidence="3 10">Belongs to the peptidase S26 family.</text>
</comment>
<dbReference type="InterPro" id="IPR036286">
    <property type="entry name" value="LexA/Signal_pep-like_sf"/>
</dbReference>
<feature type="active site" evidence="9">
    <location>
        <position position="101"/>
    </location>
</feature>
<feature type="transmembrane region" description="Helical" evidence="10">
    <location>
        <begin position="12"/>
        <end position="36"/>
    </location>
</feature>
<dbReference type="InterPro" id="IPR000223">
    <property type="entry name" value="Pept_S26A_signal_pept_1"/>
</dbReference>
<dbReference type="PANTHER" id="PTHR43390">
    <property type="entry name" value="SIGNAL PEPTIDASE I"/>
    <property type="match status" value="1"/>
</dbReference>
<keyword evidence="7 10" id="KW-0378">Hydrolase</keyword>
<dbReference type="Pfam" id="PF10502">
    <property type="entry name" value="Peptidase_S26"/>
    <property type="match status" value="1"/>
</dbReference>
<dbReference type="EMBL" id="JARGYU010000002">
    <property type="protein sequence ID" value="MDZ5761233.1"/>
    <property type="molecule type" value="Genomic_DNA"/>
</dbReference>
<evidence type="ECO:0000259" key="11">
    <source>
        <dbReference type="Pfam" id="PF10502"/>
    </source>
</evidence>
<accession>A0AAE4VM30</accession>
<sequence length="252" mass="29274">MNRGIFLSLKEFAIISVIALLLHILIRLFVIEIFFVPTGSMIPSILINDHLIVTKYSYGYGRYNFVKRLDIDERFLAFNNPERGDVVIFHSEFDNDKTYIKRVIGLPGDKIKLIRGEIIINGQKLKRVINGTYEMNISNKNNKNNKNFLNINTICHRYIEELPNGVKYNVLYHEDADLNSFPNTTKEYIIPDNHYFMMGDNRNYSVDSRFDSHMGMIPSANIQGKARIILYNKSILSSLQEMNGLRSLRIKE</sequence>
<dbReference type="InterPro" id="IPR019757">
    <property type="entry name" value="Pept_S26A_signal_pept_1_Lys-AS"/>
</dbReference>
<dbReference type="GO" id="GO:0009003">
    <property type="term" value="F:signal peptidase activity"/>
    <property type="evidence" value="ECO:0007669"/>
    <property type="project" value="UniProtKB-EC"/>
</dbReference>
<evidence type="ECO:0000313" key="13">
    <source>
        <dbReference type="Proteomes" id="UP001289135"/>
    </source>
</evidence>
<keyword evidence="10" id="KW-0472">Membrane</keyword>
<comment type="catalytic activity">
    <reaction evidence="1 10">
        <text>Cleavage of hydrophobic, N-terminal signal or leader sequences from secreted and periplasmic proteins.</text>
        <dbReference type="EC" id="3.4.21.89"/>
    </reaction>
</comment>
<evidence type="ECO:0000256" key="1">
    <source>
        <dbReference type="ARBA" id="ARBA00000677"/>
    </source>
</evidence>
<keyword evidence="10" id="KW-0645">Protease</keyword>
<dbReference type="InterPro" id="IPR019533">
    <property type="entry name" value="Peptidase_S26"/>
</dbReference>
<dbReference type="Proteomes" id="UP001289135">
    <property type="component" value="Unassembled WGS sequence"/>
</dbReference>
<keyword evidence="8 10" id="KW-1133">Transmembrane helix</keyword>
<dbReference type="PRINTS" id="PR00727">
    <property type="entry name" value="LEADERPTASE"/>
</dbReference>
<dbReference type="AlphaFoldDB" id="A0AAE4VM30"/>
<keyword evidence="6 10" id="KW-0812">Transmembrane</keyword>
<comment type="subcellular location">
    <subcellularLocation>
        <location evidence="2">Cell membrane</location>
        <topology evidence="2">Single-pass membrane protein</topology>
    </subcellularLocation>
    <subcellularLocation>
        <location evidence="10">Membrane</location>
        <topology evidence="10">Single-pass type II membrane protein</topology>
    </subcellularLocation>
</comment>